<accession>A0AAE1GRA9</accession>
<dbReference type="EMBL" id="JAHWGI010000020">
    <property type="protein sequence ID" value="KAK3907809.1"/>
    <property type="molecule type" value="Genomic_DNA"/>
</dbReference>
<organism evidence="1 2">
    <name type="scientific">Frankliniella fusca</name>
    <dbReference type="NCBI Taxonomy" id="407009"/>
    <lineage>
        <taxon>Eukaryota</taxon>
        <taxon>Metazoa</taxon>
        <taxon>Ecdysozoa</taxon>
        <taxon>Arthropoda</taxon>
        <taxon>Hexapoda</taxon>
        <taxon>Insecta</taxon>
        <taxon>Pterygota</taxon>
        <taxon>Neoptera</taxon>
        <taxon>Paraneoptera</taxon>
        <taxon>Thysanoptera</taxon>
        <taxon>Terebrantia</taxon>
        <taxon>Thripoidea</taxon>
        <taxon>Thripidae</taxon>
        <taxon>Frankliniella</taxon>
    </lineage>
</organism>
<keyword evidence="1" id="KW-0436">Ligase</keyword>
<protein>
    <submittedName>
        <fullName evidence="1">Leucine--tRNA ligase</fullName>
    </submittedName>
</protein>
<evidence type="ECO:0000313" key="2">
    <source>
        <dbReference type="Proteomes" id="UP001219518"/>
    </source>
</evidence>
<dbReference type="AlphaFoldDB" id="A0AAE1GRA9"/>
<dbReference type="Proteomes" id="UP001219518">
    <property type="component" value="Unassembled WGS sequence"/>
</dbReference>
<name>A0AAE1GRA9_9NEOP</name>
<sequence length="366" mass="40893">MPQTLPSPQCMSFTDPEDLSDSEHTVLGYVLKIRLTVQLFSENFDQPLVETEHIAQPYNAARSSDVCSQMSTTQISCTAGLTKDSFALPAATGDLFFSSHEDLGTHLELHGDSDQISGQPSSSNETTMLLNDPVSIVEAFVSNEHLECDELPFFNEETQPKTSQEEEEAALFTTSGYVTESCFDALDAEPLPEGDLLTSDPPLYDGASVTVTEATAALLTFMLGCKITKDSQCDKCKNETKVGFYLHVPIIDQLRCLYARPGFVDLLSYRHQRVKKVPENIEDIYDGTFYRSFEGSLGPLDITLMWNTDGLSLYKSSNYQIWPIYFTINELPPELRHKEENLILGGIAIGYEQPRPNLLLKHLFEE</sequence>
<comment type="caution">
    <text evidence="1">The sequence shown here is derived from an EMBL/GenBank/DDBJ whole genome shotgun (WGS) entry which is preliminary data.</text>
</comment>
<dbReference type="GO" id="GO:0016874">
    <property type="term" value="F:ligase activity"/>
    <property type="evidence" value="ECO:0007669"/>
    <property type="project" value="UniProtKB-KW"/>
</dbReference>
<proteinExistence type="predicted"/>
<reference evidence="1" key="2">
    <citation type="journal article" date="2023" name="BMC Genomics">
        <title>Pest status, molecular evolution, and epigenetic factors derived from the genome assembly of Frankliniella fusca, a thysanopteran phytovirus vector.</title>
        <authorList>
            <person name="Catto M.A."/>
            <person name="Labadie P.E."/>
            <person name="Jacobson A.L."/>
            <person name="Kennedy G.G."/>
            <person name="Srinivasan R."/>
            <person name="Hunt B.G."/>
        </authorList>
    </citation>
    <scope>NUCLEOTIDE SEQUENCE</scope>
    <source>
        <strain evidence="1">PL_HMW_Pooled</strain>
    </source>
</reference>
<evidence type="ECO:0000313" key="1">
    <source>
        <dbReference type="EMBL" id="KAK3907809.1"/>
    </source>
</evidence>
<gene>
    <name evidence="1" type="ORF">KUF71_018445</name>
</gene>
<reference evidence="1" key="1">
    <citation type="submission" date="2021-07" db="EMBL/GenBank/DDBJ databases">
        <authorList>
            <person name="Catto M.A."/>
            <person name="Jacobson A."/>
            <person name="Kennedy G."/>
            <person name="Labadie P."/>
            <person name="Hunt B.G."/>
            <person name="Srinivasan R."/>
        </authorList>
    </citation>
    <scope>NUCLEOTIDE SEQUENCE</scope>
    <source>
        <strain evidence="1">PL_HMW_Pooled</strain>
        <tissue evidence="1">Head</tissue>
    </source>
</reference>
<keyword evidence="2" id="KW-1185">Reference proteome</keyword>